<dbReference type="Gene3D" id="2.160.20.10">
    <property type="entry name" value="Single-stranded right-handed beta-helix, Pectin lyase-like"/>
    <property type="match status" value="1"/>
</dbReference>
<dbReference type="GO" id="GO:0009279">
    <property type="term" value="C:cell outer membrane"/>
    <property type="evidence" value="ECO:0007669"/>
    <property type="project" value="UniProtKB-SubCell"/>
</dbReference>
<reference evidence="10 11" key="1">
    <citation type="journal article" date="2017" name="Int. J. Syst. Evol. Microbiol.">
        <title>Desulfovibrio senegalensis sp. nov., a mesophilic sulfate reducer isolated from marine sediment.</title>
        <authorList>
            <person name="Thioye A."/>
            <person name="Gam Z.B.A."/>
            <person name="Mbengue M."/>
            <person name="Cayol J.L."/>
            <person name="Joseph-Bartoli M."/>
            <person name="Toure-Kane C."/>
            <person name="Labat M."/>
        </authorList>
    </citation>
    <scope>NUCLEOTIDE SEQUENCE [LARGE SCALE GENOMIC DNA]</scope>
    <source>
        <strain evidence="10 11">DSM 101509</strain>
    </source>
</reference>
<dbReference type="Proteomes" id="UP000438699">
    <property type="component" value="Unassembled WGS sequence"/>
</dbReference>
<feature type="domain" description="Right handed beta helix" evidence="9">
    <location>
        <begin position="130"/>
        <end position="296"/>
    </location>
</feature>
<evidence type="ECO:0000313" key="11">
    <source>
        <dbReference type="Proteomes" id="UP000438699"/>
    </source>
</evidence>
<protein>
    <submittedName>
        <fullName evidence="10">Right-handed parallel beta-helix repeat-containing protein</fullName>
    </submittedName>
</protein>
<evidence type="ECO:0000256" key="1">
    <source>
        <dbReference type="ARBA" id="ARBA00004196"/>
    </source>
</evidence>
<comment type="subcellular location">
    <subcellularLocation>
        <location evidence="1">Cell envelope</location>
    </subcellularLocation>
    <subcellularLocation>
        <location evidence="2">Cell outer membrane</location>
    </subcellularLocation>
    <subcellularLocation>
        <location evidence="3">Secreted</location>
    </subcellularLocation>
</comment>
<evidence type="ECO:0000259" key="9">
    <source>
        <dbReference type="Pfam" id="PF13229"/>
    </source>
</evidence>
<proteinExistence type="predicted"/>
<feature type="chain" id="PRO_5026956985" evidence="8">
    <location>
        <begin position="50"/>
        <end position="548"/>
    </location>
</feature>
<dbReference type="InterPro" id="IPR003368">
    <property type="entry name" value="POMP_repeat"/>
</dbReference>
<organism evidence="10 11">
    <name type="scientific">Pseudodesulfovibrio senegalensis</name>
    <dbReference type="NCBI Taxonomy" id="1721087"/>
    <lineage>
        <taxon>Bacteria</taxon>
        <taxon>Pseudomonadati</taxon>
        <taxon>Thermodesulfobacteriota</taxon>
        <taxon>Desulfovibrionia</taxon>
        <taxon>Desulfovibrionales</taxon>
        <taxon>Desulfovibrionaceae</taxon>
    </lineage>
</organism>
<dbReference type="InterPro" id="IPR059226">
    <property type="entry name" value="Choice_anch_Q_dom"/>
</dbReference>
<dbReference type="PANTHER" id="PTHR11319">
    <property type="entry name" value="G PROTEIN-COUPLED RECEPTOR-RELATED"/>
    <property type="match status" value="1"/>
</dbReference>
<gene>
    <name evidence="10" type="ORF">F8A88_14235</name>
</gene>
<accession>A0A6N6MXD7</accession>
<dbReference type="InterPro" id="IPR006626">
    <property type="entry name" value="PbH1"/>
</dbReference>
<keyword evidence="11" id="KW-1185">Reference proteome</keyword>
<evidence type="ECO:0000256" key="5">
    <source>
        <dbReference type="ARBA" id="ARBA00022729"/>
    </source>
</evidence>
<evidence type="ECO:0000256" key="2">
    <source>
        <dbReference type="ARBA" id="ARBA00004442"/>
    </source>
</evidence>
<sequence length="548" mass="55500">MPKPLPEDHPSTNDTCLRRISMMSKSVLHTAALLLLCFCLSSPVVPAHAADCTVINAQGPDVPGSLRRCLSQVTDGDTITFNLPPSATEIAITEELVAATPNLTITGPGAEQLTIRADGCRIFSVTQSATITGLTITGAGSVSYGGGIYASAPLTVEDCTISDNVSGAGGGIASSATLLTVRNCTISNNRANANGGAILCEMPGGNVTVDSCTIHQNSAHYGGGIFVSSDNCNLSVENTTILDNTASLSGGGIFFLSPMTLSITTSTIHNNTAEDGDGGGLHTSAICSVGIDRSTFSNNDSGGETYTGGGAHLGGTGHITNSLFMNNSSVGSGGAISFKEQYNDYTLINCTVHGNSSDGDGGGIYCSEQLSGDCTFHLNYCTITGNTADADNNGIGQGGGLVKDGTTTVLVKSCAVAENLVGTSTPANEDCAELSGTFSSHGYNLIGAGDGLSGFVDGTGNDQVGTAASPLPTGLEALSFNGGVTRTRAFTGSSLLRNAGGPAETDQGVTVLTDQRGSPRQQGWASDIGAYEAPAQANTAILFLLLDD</sequence>
<evidence type="ECO:0000313" key="10">
    <source>
        <dbReference type="EMBL" id="KAB1439062.1"/>
    </source>
</evidence>
<dbReference type="InterPro" id="IPR012334">
    <property type="entry name" value="Pectin_lyas_fold"/>
</dbReference>
<dbReference type="SMART" id="SM00710">
    <property type="entry name" value="PbH1"/>
    <property type="match status" value="8"/>
</dbReference>
<keyword evidence="5 8" id="KW-0732">Signal</keyword>
<keyword evidence="6" id="KW-0472">Membrane</keyword>
<dbReference type="NCBIfam" id="TIGR01376">
    <property type="entry name" value="POMP_repeat"/>
    <property type="match status" value="1"/>
</dbReference>
<dbReference type="EMBL" id="WAIE01000008">
    <property type="protein sequence ID" value="KAB1439062.1"/>
    <property type="molecule type" value="Genomic_DNA"/>
</dbReference>
<dbReference type="InterPro" id="IPR011050">
    <property type="entry name" value="Pectin_lyase_fold/virulence"/>
</dbReference>
<evidence type="ECO:0000256" key="6">
    <source>
        <dbReference type="ARBA" id="ARBA00023136"/>
    </source>
</evidence>
<name>A0A6N6MXD7_9BACT</name>
<feature type="signal peptide" evidence="8">
    <location>
        <begin position="1"/>
        <end position="49"/>
    </location>
</feature>
<keyword evidence="7" id="KW-0998">Cell outer membrane</keyword>
<dbReference type="InterPro" id="IPR039448">
    <property type="entry name" value="Beta_helix"/>
</dbReference>
<dbReference type="Pfam" id="PF13229">
    <property type="entry name" value="Beta_helix"/>
    <property type="match status" value="1"/>
</dbReference>
<dbReference type="GO" id="GO:0005576">
    <property type="term" value="C:extracellular region"/>
    <property type="evidence" value="ECO:0007669"/>
    <property type="project" value="UniProtKB-SubCell"/>
</dbReference>
<evidence type="ECO:0000256" key="4">
    <source>
        <dbReference type="ARBA" id="ARBA00022525"/>
    </source>
</evidence>
<dbReference type="NCBIfam" id="NF041518">
    <property type="entry name" value="choice_anch_Q"/>
    <property type="match status" value="1"/>
</dbReference>
<dbReference type="SUPFAM" id="SSF51126">
    <property type="entry name" value="Pectin lyase-like"/>
    <property type="match status" value="2"/>
</dbReference>
<evidence type="ECO:0000256" key="8">
    <source>
        <dbReference type="SAM" id="SignalP"/>
    </source>
</evidence>
<dbReference type="PANTHER" id="PTHR11319:SF35">
    <property type="entry name" value="OUTER MEMBRANE PROTEIN PMPC-RELATED"/>
    <property type="match status" value="1"/>
</dbReference>
<evidence type="ECO:0000256" key="3">
    <source>
        <dbReference type="ARBA" id="ARBA00004613"/>
    </source>
</evidence>
<comment type="caution">
    <text evidence="10">The sequence shown here is derived from an EMBL/GenBank/DDBJ whole genome shotgun (WGS) entry which is preliminary data.</text>
</comment>
<dbReference type="AlphaFoldDB" id="A0A6N6MXD7"/>
<dbReference type="Pfam" id="PF02415">
    <property type="entry name" value="Chlam_PMP"/>
    <property type="match status" value="2"/>
</dbReference>
<keyword evidence="4" id="KW-0964">Secreted</keyword>
<evidence type="ECO:0000256" key="7">
    <source>
        <dbReference type="ARBA" id="ARBA00023237"/>
    </source>
</evidence>